<dbReference type="GO" id="GO:0051301">
    <property type="term" value="P:cell division"/>
    <property type="evidence" value="ECO:0007669"/>
    <property type="project" value="UniProtKB-KW"/>
</dbReference>
<dbReference type="EC" id="2.7.11.22" evidence="2"/>
<dbReference type="GO" id="GO:0004693">
    <property type="term" value="F:cyclin-dependent protein serine/threonine kinase activity"/>
    <property type="evidence" value="ECO:0007669"/>
    <property type="project" value="UniProtKB-EC"/>
</dbReference>
<feature type="domain" description="Protein kinase" evidence="15">
    <location>
        <begin position="8"/>
        <end position="318"/>
    </location>
</feature>
<evidence type="ECO:0000256" key="1">
    <source>
        <dbReference type="ARBA" id="ARBA00006485"/>
    </source>
</evidence>
<dbReference type="Gene3D" id="1.10.510.10">
    <property type="entry name" value="Transferase(Phosphotransferase) domain 1"/>
    <property type="match status" value="1"/>
</dbReference>
<name>A0A2P5BZ83_TREOI</name>
<keyword evidence="17" id="KW-1185">Reference proteome</keyword>
<dbReference type="InParanoid" id="A0A2P5BZ83"/>
<dbReference type="GO" id="GO:0010468">
    <property type="term" value="P:regulation of gene expression"/>
    <property type="evidence" value="ECO:0007669"/>
    <property type="project" value="TreeGrafter"/>
</dbReference>
<feature type="region of interest" description="Disordered" evidence="14">
    <location>
        <begin position="1"/>
        <end position="34"/>
    </location>
</feature>
<dbReference type="GO" id="GO:0005524">
    <property type="term" value="F:ATP binding"/>
    <property type="evidence" value="ECO:0007669"/>
    <property type="project" value="UniProtKB-KW"/>
</dbReference>
<feature type="compositionally biased region" description="Basic and acidic residues" evidence="14">
    <location>
        <begin position="1"/>
        <end position="15"/>
    </location>
</feature>
<dbReference type="InterPro" id="IPR011009">
    <property type="entry name" value="Kinase-like_dom_sf"/>
</dbReference>
<evidence type="ECO:0000256" key="13">
    <source>
        <dbReference type="ARBA" id="ARBA00048367"/>
    </source>
</evidence>
<evidence type="ECO:0000256" key="8">
    <source>
        <dbReference type="ARBA" id="ARBA00022776"/>
    </source>
</evidence>
<dbReference type="GO" id="GO:0005634">
    <property type="term" value="C:nucleus"/>
    <property type="evidence" value="ECO:0007669"/>
    <property type="project" value="TreeGrafter"/>
</dbReference>
<keyword evidence="8" id="KW-0498">Mitosis</keyword>
<reference evidence="17" key="1">
    <citation type="submission" date="2016-06" db="EMBL/GenBank/DDBJ databases">
        <title>Parallel loss of symbiosis genes in relatives of nitrogen-fixing non-legume Parasponia.</title>
        <authorList>
            <person name="Van Velzen R."/>
            <person name="Holmer R."/>
            <person name="Bu F."/>
            <person name="Rutten L."/>
            <person name="Van Zeijl A."/>
            <person name="Liu W."/>
            <person name="Santuari L."/>
            <person name="Cao Q."/>
            <person name="Sharma T."/>
            <person name="Shen D."/>
            <person name="Roswanjaya Y."/>
            <person name="Wardhani T."/>
            <person name="Kalhor M.S."/>
            <person name="Jansen J."/>
            <person name="Van den Hoogen J."/>
            <person name="Gungor B."/>
            <person name="Hartog M."/>
            <person name="Hontelez J."/>
            <person name="Verver J."/>
            <person name="Yang W.-C."/>
            <person name="Schijlen E."/>
            <person name="Repin R."/>
            <person name="Schilthuizen M."/>
            <person name="Schranz E."/>
            <person name="Heidstra R."/>
            <person name="Miyata K."/>
            <person name="Fedorova E."/>
            <person name="Kohlen W."/>
            <person name="Bisseling T."/>
            <person name="Smit S."/>
            <person name="Geurts R."/>
        </authorList>
    </citation>
    <scope>NUCLEOTIDE SEQUENCE [LARGE SCALE GENOMIC DNA]</scope>
    <source>
        <strain evidence="17">cv. RG33-2</strain>
    </source>
</reference>
<dbReference type="Gene3D" id="3.30.200.20">
    <property type="entry name" value="Phosphorylase Kinase, domain 1"/>
    <property type="match status" value="1"/>
</dbReference>
<keyword evidence="4" id="KW-0597">Phosphoprotein</keyword>
<keyword evidence="11" id="KW-0131">Cell cycle</keyword>
<dbReference type="OrthoDB" id="1183512at2759"/>
<evidence type="ECO:0000256" key="4">
    <source>
        <dbReference type="ARBA" id="ARBA00022553"/>
    </source>
</evidence>
<comment type="catalytic activity">
    <reaction evidence="13">
        <text>L-seryl-[protein] + ATP = O-phospho-L-seryl-[protein] + ADP + H(+)</text>
        <dbReference type="Rhea" id="RHEA:17989"/>
        <dbReference type="Rhea" id="RHEA-COMP:9863"/>
        <dbReference type="Rhea" id="RHEA-COMP:11604"/>
        <dbReference type="ChEBI" id="CHEBI:15378"/>
        <dbReference type="ChEBI" id="CHEBI:29999"/>
        <dbReference type="ChEBI" id="CHEBI:30616"/>
        <dbReference type="ChEBI" id="CHEBI:83421"/>
        <dbReference type="ChEBI" id="CHEBI:456216"/>
        <dbReference type="EC" id="2.7.11.22"/>
    </reaction>
</comment>
<dbReference type="PROSITE" id="PS50011">
    <property type="entry name" value="PROTEIN_KINASE_DOM"/>
    <property type="match status" value="1"/>
</dbReference>
<protein>
    <recommendedName>
        <fullName evidence="2">cyclin-dependent kinase</fullName>
        <ecNumber evidence="2">2.7.11.22</ecNumber>
    </recommendedName>
</protein>
<gene>
    <name evidence="16" type="ORF">TorRG33x02_303410</name>
</gene>
<dbReference type="GO" id="GO:0000307">
    <property type="term" value="C:cyclin-dependent protein kinase holoenzyme complex"/>
    <property type="evidence" value="ECO:0007669"/>
    <property type="project" value="TreeGrafter"/>
</dbReference>
<comment type="caution">
    <text evidence="16">The sequence shown here is derived from an EMBL/GenBank/DDBJ whole genome shotgun (WGS) entry which is preliminary data.</text>
</comment>
<proteinExistence type="inferred from homology"/>
<dbReference type="InterPro" id="IPR000719">
    <property type="entry name" value="Prot_kinase_dom"/>
</dbReference>
<keyword evidence="10" id="KW-0067">ATP-binding</keyword>
<evidence type="ECO:0000256" key="3">
    <source>
        <dbReference type="ARBA" id="ARBA00022527"/>
    </source>
</evidence>
<evidence type="ECO:0000256" key="7">
    <source>
        <dbReference type="ARBA" id="ARBA00022741"/>
    </source>
</evidence>
<evidence type="ECO:0000256" key="5">
    <source>
        <dbReference type="ARBA" id="ARBA00022618"/>
    </source>
</evidence>
<keyword evidence="7" id="KW-0547">Nucleotide-binding</keyword>
<evidence type="ECO:0000256" key="14">
    <source>
        <dbReference type="SAM" id="MobiDB-lite"/>
    </source>
</evidence>
<evidence type="ECO:0000256" key="11">
    <source>
        <dbReference type="ARBA" id="ARBA00023306"/>
    </source>
</evidence>
<accession>A0A2P5BZ83</accession>
<dbReference type="GO" id="GO:0030332">
    <property type="term" value="F:cyclin binding"/>
    <property type="evidence" value="ECO:0007669"/>
    <property type="project" value="TreeGrafter"/>
</dbReference>
<feature type="region of interest" description="Disordered" evidence="14">
    <location>
        <begin position="51"/>
        <end position="70"/>
    </location>
</feature>
<keyword evidence="3 16" id="KW-0723">Serine/threonine-protein kinase</keyword>
<keyword evidence="6" id="KW-0808">Transferase</keyword>
<evidence type="ECO:0000256" key="12">
    <source>
        <dbReference type="ARBA" id="ARBA00047811"/>
    </source>
</evidence>
<dbReference type="GO" id="GO:0005737">
    <property type="term" value="C:cytoplasm"/>
    <property type="evidence" value="ECO:0007669"/>
    <property type="project" value="TreeGrafter"/>
</dbReference>
<dbReference type="PANTHER" id="PTHR24056:SF548">
    <property type="entry name" value="CYCLIN-DEPENDENT KINASE A-1"/>
    <property type="match status" value="1"/>
</dbReference>
<dbReference type="AlphaFoldDB" id="A0A2P5BZ83"/>
<dbReference type="Pfam" id="PF00069">
    <property type="entry name" value="Pkinase"/>
    <property type="match status" value="1"/>
</dbReference>
<organism evidence="16 17">
    <name type="scientific">Trema orientale</name>
    <name type="common">Charcoal tree</name>
    <name type="synonym">Celtis orientalis</name>
    <dbReference type="NCBI Taxonomy" id="63057"/>
    <lineage>
        <taxon>Eukaryota</taxon>
        <taxon>Viridiplantae</taxon>
        <taxon>Streptophyta</taxon>
        <taxon>Embryophyta</taxon>
        <taxon>Tracheophyta</taxon>
        <taxon>Spermatophyta</taxon>
        <taxon>Magnoliopsida</taxon>
        <taxon>eudicotyledons</taxon>
        <taxon>Gunneridae</taxon>
        <taxon>Pentapetalae</taxon>
        <taxon>rosids</taxon>
        <taxon>fabids</taxon>
        <taxon>Rosales</taxon>
        <taxon>Cannabaceae</taxon>
        <taxon>Trema</taxon>
    </lineage>
</organism>
<sequence length="347" mass="39398">MDEKPQRFEKLDREGIGTSSMSRQPMYKHLDTETGKRTAIRRLLLKPELQDSFSQSSGLPSLNAAQEEEEEEDYYGVPCMTIREVSLLKIMNHKNVARLVHVEPDNEERFLRLYLEYAGVDLTTFLKENPIWASDPKVTKDLVKQLLHGVAYYHSVDAAHGNLRPHNVLIDIDSSKENVQYNLLITNLQLLPDTLQSNYKAPELLLGSKELSPAADMFSVGCIFFEMLKKKPLFETRHDQIDKLFRLMGTPNEDDWPGVTQLYGKKLSEYRQLKPKNLSKSLFLSDVEPAGVHLLSKMLCLNPNKRITAADALKHRYFADIDPEQQFKTTITATASSSASTSASVIP</sequence>
<evidence type="ECO:0000256" key="6">
    <source>
        <dbReference type="ARBA" id="ARBA00022679"/>
    </source>
</evidence>
<comment type="catalytic activity">
    <reaction evidence="12">
        <text>L-threonyl-[protein] + ATP = O-phospho-L-threonyl-[protein] + ADP + H(+)</text>
        <dbReference type="Rhea" id="RHEA:46608"/>
        <dbReference type="Rhea" id="RHEA-COMP:11060"/>
        <dbReference type="Rhea" id="RHEA-COMP:11605"/>
        <dbReference type="ChEBI" id="CHEBI:15378"/>
        <dbReference type="ChEBI" id="CHEBI:30013"/>
        <dbReference type="ChEBI" id="CHEBI:30616"/>
        <dbReference type="ChEBI" id="CHEBI:61977"/>
        <dbReference type="ChEBI" id="CHEBI:456216"/>
        <dbReference type="EC" id="2.7.11.22"/>
    </reaction>
</comment>
<dbReference type="GO" id="GO:0000082">
    <property type="term" value="P:G1/S transition of mitotic cell cycle"/>
    <property type="evidence" value="ECO:0007669"/>
    <property type="project" value="TreeGrafter"/>
</dbReference>
<dbReference type="GO" id="GO:0007165">
    <property type="term" value="P:signal transduction"/>
    <property type="evidence" value="ECO:0007669"/>
    <property type="project" value="TreeGrafter"/>
</dbReference>
<dbReference type="GO" id="GO:0051445">
    <property type="term" value="P:regulation of meiotic cell cycle"/>
    <property type="evidence" value="ECO:0007669"/>
    <property type="project" value="TreeGrafter"/>
</dbReference>
<evidence type="ECO:0000256" key="10">
    <source>
        <dbReference type="ARBA" id="ARBA00022840"/>
    </source>
</evidence>
<dbReference type="SUPFAM" id="SSF56112">
    <property type="entry name" value="Protein kinase-like (PK-like)"/>
    <property type="match status" value="1"/>
</dbReference>
<evidence type="ECO:0000259" key="15">
    <source>
        <dbReference type="PROSITE" id="PS50011"/>
    </source>
</evidence>
<comment type="similarity">
    <text evidence="1">Belongs to the protein kinase superfamily. CMGC Ser/Thr protein kinase family. CDC2/CDKX subfamily.</text>
</comment>
<keyword evidence="5" id="KW-0132">Cell division</keyword>
<evidence type="ECO:0000256" key="2">
    <source>
        <dbReference type="ARBA" id="ARBA00012425"/>
    </source>
</evidence>
<dbReference type="SMART" id="SM00220">
    <property type="entry name" value="S_TKc"/>
    <property type="match status" value="1"/>
</dbReference>
<dbReference type="PANTHER" id="PTHR24056">
    <property type="entry name" value="CELL DIVISION PROTEIN KINASE"/>
    <property type="match status" value="1"/>
</dbReference>
<evidence type="ECO:0000313" key="16">
    <source>
        <dbReference type="EMBL" id="PON54104.1"/>
    </source>
</evidence>
<keyword evidence="9 16" id="KW-0418">Kinase</keyword>
<dbReference type="EMBL" id="JXTC01000436">
    <property type="protein sequence ID" value="PON54104.1"/>
    <property type="molecule type" value="Genomic_DNA"/>
</dbReference>
<dbReference type="InterPro" id="IPR050108">
    <property type="entry name" value="CDK"/>
</dbReference>
<dbReference type="Proteomes" id="UP000237000">
    <property type="component" value="Unassembled WGS sequence"/>
</dbReference>
<evidence type="ECO:0000256" key="9">
    <source>
        <dbReference type="ARBA" id="ARBA00022777"/>
    </source>
</evidence>
<dbReference type="STRING" id="63057.A0A2P5BZ83"/>
<feature type="compositionally biased region" description="Polar residues" evidence="14">
    <location>
        <begin position="51"/>
        <end position="64"/>
    </location>
</feature>
<dbReference type="GO" id="GO:0010389">
    <property type="term" value="P:regulation of G2/M transition of mitotic cell cycle"/>
    <property type="evidence" value="ECO:0007669"/>
    <property type="project" value="TreeGrafter"/>
</dbReference>
<evidence type="ECO:0000313" key="17">
    <source>
        <dbReference type="Proteomes" id="UP000237000"/>
    </source>
</evidence>